<dbReference type="EMBL" id="JACHIU010000001">
    <property type="protein sequence ID" value="MBB6474918.1"/>
    <property type="molecule type" value="Genomic_DNA"/>
</dbReference>
<dbReference type="AlphaFoldDB" id="A0A7X0M7L2"/>
<keyword evidence="4" id="KW-0378">Hydrolase</keyword>
<evidence type="ECO:0000256" key="1">
    <source>
        <dbReference type="SAM" id="MobiDB-lite"/>
    </source>
</evidence>
<sequence>MGIMRSGRLAAIAAAVLVTTAGTACAAPGGVAGISTLPPAPSASDPATDPAGDPATDPVTATETGPAASAGPSGGPEASPDAIDPASLDPTATPGAAVPKGDPPVRVPPPKLSPFKYVFPVRGCRVTYPRQQAAVPRTTVWAGKGCAFVAPVDGVVHETNTRNRWTASTDRGADRVGRFVTVVGKDGVRYLGGHLDSVGNGIRPGVAVRAGQVLGTVGDSGDGKGGSSGLYFAISWQTSSAYWWVRRGMVDPWSYLDAWMTGNPTLSPGTEVASMRARLGATPRCQAECAAKSTPRPRPTATQPNHQPTPQVTRG</sequence>
<dbReference type="Gene3D" id="2.70.70.10">
    <property type="entry name" value="Glucose Permease (Domain IIA)"/>
    <property type="match status" value="1"/>
</dbReference>
<feature type="compositionally biased region" description="Low complexity" evidence="1">
    <location>
        <begin position="42"/>
        <end position="80"/>
    </location>
</feature>
<feature type="compositionally biased region" description="Pro residues" evidence="1">
    <location>
        <begin position="101"/>
        <end position="111"/>
    </location>
</feature>
<reference evidence="4 5" key="1">
    <citation type="submission" date="2020-08" db="EMBL/GenBank/DDBJ databases">
        <title>Sequencing the genomes of 1000 actinobacteria strains.</title>
        <authorList>
            <person name="Klenk H.-P."/>
        </authorList>
    </citation>
    <scope>NUCLEOTIDE SEQUENCE [LARGE SCALE GENOMIC DNA]</scope>
    <source>
        <strain evidence="4 5">DSM 44936</strain>
    </source>
</reference>
<feature type="chain" id="PRO_5030928257" evidence="2">
    <location>
        <begin position="27"/>
        <end position="315"/>
    </location>
</feature>
<feature type="domain" description="M23ase beta-sheet core" evidence="3">
    <location>
        <begin position="144"/>
        <end position="238"/>
    </location>
</feature>
<feature type="region of interest" description="Disordered" evidence="1">
    <location>
        <begin position="288"/>
        <end position="315"/>
    </location>
</feature>
<accession>A0A7X0M7L2</accession>
<name>A0A7X0M7L2_9ACTN</name>
<feature type="compositionally biased region" description="Polar residues" evidence="1">
    <location>
        <begin position="300"/>
        <end position="315"/>
    </location>
</feature>
<comment type="caution">
    <text evidence="4">The sequence shown here is derived from an EMBL/GenBank/DDBJ whole genome shotgun (WGS) entry which is preliminary data.</text>
</comment>
<proteinExistence type="predicted"/>
<gene>
    <name evidence="4" type="ORF">BJ992_004349</name>
</gene>
<dbReference type="SUPFAM" id="SSF51261">
    <property type="entry name" value="Duplicated hybrid motif"/>
    <property type="match status" value="1"/>
</dbReference>
<feature type="signal peptide" evidence="2">
    <location>
        <begin position="1"/>
        <end position="26"/>
    </location>
</feature>
<evidence type="ECO:0000313" key="4">
    <source>
        <dbReference type="EMBL" id="MBB6474918.1"/>
    </source>
</evidence>
<keyword evidence="2" id="KW-0732">Signal</keyword>
<dbReference type="Pfam" id="PF01551">
    <property type="entry name" value="Peptidase_M23"/>
    <property type="match status" value="1"/>
</dbReference>
<dbReference type="Proteomes" id="UP000555564">
    <property type="component" value="Unassembled WGS sequence"/>
</dbReference>
<evidence type="ECO:0000259" key="3">
    <source>
        <dbReference type="Pfam" id="PF01551"/>
    </source>
</evidence>
<protein>
    <submittedName>
        <fullName evidence="4">Murein DD-endopeptidase MepM/ murein hydrolase activator NlpD</fullName>
    </submittedName>
</protein>
<feature type="region of interest" description="Disordered" evidence="1">
    <location>
        <begin position="37"/>
        <end position="111"/>
    </location>
</feature>
<evidence type="ECO:0000256" key="2">
    <source>
        <dbReference type="SAM" id="SignalP"/>
    </source>
</evidence>
<evidence type="ECO:0000313" key="5">
    <source>
        <dbReference type="Proteomes" id="UP000555564"/>
    </source>
</evidence>
<organism evidence="4 5">
    <name type="scientific">Sphaerisporangium rubeum</name>
    <dbReference type="NCBI Taxonomy" id="321317"/>
    <lineage>
        <taxon>Bacteria</taxon>
        <taxon>Bacillati</taxon>
        <taxon>Actinomycetota</taxon>
        <taxon>Actinomycetes</taxon>
        <taxon>Streptosporangiales</taxon>
        <taxon>Streptosporangiaceae</taxon>
        <taxon>Sphaerisporangium</taxon>
    </lineage>
</organism>
<dbReference type="InterPro" id="IPR011055">
    <property type="entry name" value="Dup_hybrid_motif"/>
</dbReference>
<dbReference type="GO" id="GO:0016787">
    <property type="term" value="F:hydrolase activity"/>
    <property type="evidence" value="ECO:0007669"/>
    <property type="project" value="UniProtKB-KW"/>
</dbReference>
<dbReference type="InterPro" id="IPR016047">
    <property type="entry name" value="M23ase_b-sheet_dom"/>
</dbReference>
<keyword evidence="5" id="KW-1185">Reference proteome</keyword>
<dbReference type="PROSITE" id="PS51257">
    <property type="entry name" value="PROKAR_LIPOPROTEIN"/>
    <property type="match status" value="1"/>
</dbReference>